<name>A0ABY5E6M7_9BACT</name>
<evidence type="ECO:0000313" key="1">
    <source>
        <dbReference type="EMBL" id="UTJ06368.1"/>
    </source>
</evidence>
<evidence type="ECO:0000313" key="2">
    <source>
        <dbReference type="Proteomes" id="UP001060012"/>
    </source>
</evidence>
<dbReference type="EMBL" id="CP100595">
    <property type="protein sequence ID" value="UTJ06368.1"/>
    <property type="molecule type" value="Genomic_DNA"/>
</dbReference>
<accession>A0ABY5E6M7</accession>
<reference evidence="1" key="1">
    <citation type="submission" date="2022-07" db="EMBL/GenBank/DDBJ databases">
        <title>Arcobacter roscoffensis sp. nov., a marine bacterium isolated from coastal seawater collected from Roscoff, France.</title>
        <authorList>
            <person name="Pascual J."/>
            <person name="Lepeaux C."/>
            <person name="Methner A."/>
            <person name="Overmann J."/>
        </authorList>
    </citation>
    <scope>NUCLEOTIDE SEQUENCE</scope>
    <source>
        <strain evidence="1">ARW1-2F2</strain>
    </source>
</reference>
<dbReference type="RefSeq" id="WP_254576547.1">
    <property type="nucleotide sequence ID" value="NZ_CP100595.1"/>
</dbReference>
<dbReference type="Pfam" id="PF08889">
    <property type="entry name" value="WbqC"/>
    <property type="match status" value="1"/>
</dbReference>
<dbReference type="Proteomes" id="UP001060012">
    <property type="component" value="Chromosome"/>
</dbReference>
<protein>
    <submittedName>
        <fullName evidence="1">WbqC family protein</fullName>
    </submittedName>
</protein>
<sequence>MKIAIMQPTFNPWIGYFDLINYVDKFVFLDNVQLVKRSWQVRNKLKIDNKEYMFSIPIKKTNSRDKTILKDAEISYENFDFRNKLKNLLLRNYKKAKYFEELENRVFDIISFQTNSLSLYNINFIREISSLLGYEDKFICSSSLKDIQGLKSDLILSICKKLSCLEYISPIGSKVYLDENIESFACEDIDVFYQDYSHKTYSQIGDEFIPYLGILDVLFNEGINKTKEIIIGGRNFIKEYK</sequence>
<dbReference type="InterPro" id="IPR014985">
    <property type="entry name" value="WbqC"/>
</dbReference>
<proteinExistence type="predicted"/>
<organism evidence="1 2">
    <name type="scientific">Arcobacter roscoffensis</name>
    <dbReference type="NCBI Taxonomy" id="2961520"/>
    <lineage>
        <taxon>Bacteria</taxon>
        <taxon>Pseudomonadati</taxon>
        <taxon>Campylobacterota</taxon>
        <taxon>Epsilonproteobacteria</taxon>
        <taxon>Campylobacterales</taxon>
        <taxon>Arcobacteraceae</taxon>
        <taxon>Arcobacter</taxon>
    </lineage>
</organism>
<keyword evidence="2" id="KW-1185">Reference proteome</keyword>
<gene>
    <name evidence="1" type="ORF">NJU99_14115</name>
</gene>